<sequence length="32" mass="3680">MNDLYRVSVETVKNIGAGLSFLRHLKEKFSAR</sequence>
<feature type="non-terminal residue" evidence="1">
    <location>
        <position position="32"/>
    </location>
</feature>
<name>X1J117_9ZZZZ</name>
<accession>X1J117</accession>
<proteinExistence type="predicted"/>
<evidence type="ECO:0000313" key="1">
    <source>
        <dbReference type="EMBL" id="GAH75210.1"/>
    </source>
</evidence>
<dbReference type="AlphaFoldDB" id="X1J117"/>
<comment type="caution">
    <text evidence="1">The sequence shown here is derived from an EMBL/GenBank/DDBJ whole genome shotgun (WGS) entry which is preliminary data.</text>
</comment>
<organism evidence="1">
    <name type="scientific">marine sediment metagenome</name>
    <dbReference type="NCBI Taxonomy" id="412755"/>
    <lineage>
        <taxon>unclassified sequences</taxon>
        <taxon>metagenomes</taxon>
        <taxon>ecological metagenomes</taxon>
    </lineage>
</organism>
<reference evidence="1" key="1">
    <citation type="journal article" date="2014" name="Front. Microbiol.">
        <title>High frequency of phylogenetically diverse reductive dehalogenase-homologous genes in deep subseafloor sedimentary metagenomes.</title>
        <authorList>
            <person name="Kawai M."/>
            <person name="Futagami T."/>
            <person name="Toyoda A."/>
            <person name="Takaki Y."/>
            <person name="Nishi S."/>
            <person name="Hori S."/>
            <person name="Arai W."/>
            <person name="Tsubouchi T."/>
            <person name="Morono Y."/>
            <person name="Uchiyama I."/>
            <person name="Ito T."/>
            <person name="Fujiyama A."/>
            <person name="Inagaki F."/>
            <person name="Takami H."/>
        </authorList>
    </citation>
    <scope>NUCLEOTIDE SEQUENCE</scope>
    <source>
        <strain evidence="1">Expedition CK06-06</strain>
    </source>
</reference>
<protein>
    <submittedName>
        <fullName evidence="1">Uncharacterized protein</fullName>
    </submittedName>
</protein>
<gene>
    <name evidence="1" type="ORF">S03H2_49854</name>
</gene>
<dbReference type="EMBL" id="BARU01031525">
    <property type="protein sequence ID" value="GAH75210.1"/>
    <property type="molecule type" value="Genomic_DNA"/>
</dbReference>